<dbReference type="EMBL" id="KV918807">
    <property type="protein sequence ID" value="OSX78699.1"/>
    <property type="molecule type" value="Genomic_DNA"/>
</dbReference>
<keyword evidence="3" id="KW-1185">Reference proteome</keyword>
<evidence type="ECO:0000313" key="2">
    <source>
        <dbReference type="EMBL" id="OSX78699.1"/>
    </source>
</evidence>
<reference evidence="2 3" key="1">
    <citation type="submission" date="2017-03" db="EMBL/GenBank/DDBJ databases">
        <title>WGS assembly of Porphyra umbilicalis.</title>
        <authorList>
            <person name="Brawley S.H."/>
            <person name="Blouin N.A."/>
            <person name="Ficko-Blean E."/>
            <person name="Wheeler G.L."/>
            <person name="Lohr M."/>
            <person name="Goodson H.V."/>
            <person name="Jenkins J.W."/>
            <person name="Blaby-Haas C.E."/>
            <person name="Helliwell K.E."/>
            <person name="Chan C."/>
            <person name="Marriage T."/>
            <person name="Bhattacharya D."/>
            <person name="Klein A.S."/>
            <person name="Badis Y."/>
            <person name="Brodie J."/>
            <person name="Cao Y."/>
            <person name="Collen J."/>
            <person name="Dittami S.M."/>
            <person name="Gachon C.M."/>
            <person name="Green B.R."/>
            <person name="Karpowicz S."/>
            <person name="Kim J.W."/>
            <person name="Kudahl U."/>
            <person name="Lin S."/>
            <person name="Michel G."/>
            <person name="Mittag M."/>
            <person name="Olson B.J."/>
            <person name="Pangilinan J."/>
            <person name="Peng Y."/>
            <person name="Qiu H."/>
            <person name="Shu S."/>
            <person name="Singer J.T."/>
            <person name="Smith A.G."/>
            <person name="Sprecher B.N."/>
            <person name="Wagner V."/>
            <person name="Wang W."/>
            <person name="Wang Z.-Y."/>
            <person name="Yan J."/>
            <person name="Yarish C."/>
            <person name="Zoeuner-Riek S."/>
            <person name="Zhuang Y."/>
            <person name="Zou Y."/>
            <person name="Lindquist E.A."/>
            <person name="Grimwood J."/>
            <person name="Barry K."/>
            <person name="Rokhsar D.S."/>
            <person name="Schmutz J."/>
            <person name="Stiller J.W."/>
            <person name="Grossman A.R."/>
            <person name="Prochnik S.E."/>
        </authorList>
    </citation>
    <scope>NUCLEOTIDE SEQUENCE [LARGE SCALE GENOMIC DNA]</scope>
    <source>
        <strain evidence="2">4086291</strain>
    </source>
</reference>
<dbReference type="InterPro" id="IPR006175">
    <property type="entry name" value="YjgF/YER057c/UK114"/>
</dbReference>
<dbReference type="PANTHER" id="PTHR43857:SF1">
    <property type="entry name" value="YJGH FAMILY PROTEIN"/>
    <property type="match status" value="1"/>
</dbReference>
<feature type="chain" id="PRO_5012575341" evidence="1">
    <location>
        <begin position="31"/>
        <end position="191"/>
    </location>
</feature>
<evidence type="ECO:0000313" key="3">
    <source>
        <dbReference type="Proteomes" id="UP000218209"/>
    </source>
</evidence>
<dbReference type="CDD" id="cd00448">
    <property type="entry name" value="YjgF_YER057c_UK114_family"/>
    <property type="match status" value="1"/>
</dbReference>
<evidence type="ECO:0000256" key="1">
    <source>
        <dbReference type="SAM" id="SignalP"/>
    </source>
</evidence>
<proteinExistence type="predicted"/>
<dbReference type="Pfam" id="PF01042">
    <property type="entry name" value="Ribonuc_L-PSP"/>
    <property type="match status" value="1"/>
</dbReference>
<dbReference type="Proteomes" id="UP000218209">
    <property type="component" value="Unassembled WGS sequence"/>
</dbReference>
<dbReference type="Gene3D" id="3.30.1330.40">
    <property type="entry name" value="RutC-like"/>
    <property type="match status" value="1"/>
</dbReference>
<name>A0A1X6PCQ0_PORUM</name>
<feature type="signal peptide" evidence="1">
    <location>
        <begin position="1"/>
        <end position="30"/>
    </location>
</feature>
<protein>
    <submittedName>
        <fullName evidence="2">Uncharacterized protein</fullName>
    </submittedName>
</protein>
<gene>
    <name evidence="2" type="ORF">BU14_0103s0042</name>
</gene>
<dbReference type="PANTHER" id="PTHR43857">
    <property type="entry name" value="BLR7761 PROTEIN"/>
    <property type="match status" value="1"/>
</dbReference>
<accession>A0A1X6PCQ0</accession>
<keyword evidence="1" id="KW-0732">Signal</keyword>
<dbReference type="AlphaFoldDB" id="A0A1X6PCQ0"/>
<dbReference type="SUPFAM" id="SSF55298">
    <property type="entry name" value="YjgF-like"/>
    <property type="match status" value="1"/>
</dbReference>
<sequence>MAPSHCRRLGLAALVAVTVAVAAAVPGVAAANDAAAAAAAAPDECVSSPPRVVRLNPDGLFDAAPFGYTQLSVDTEAGVVYLSGQAALLDDATVVPGDLRAQAKVVRENILTGLAAVGSAPADILRMTTFIVDYNEETDEAAIIEMGEELGRPSHTVVGVRALAFAGMRVEVEVTAVVPAAKLAELRHCRA</sequence>
<organism evidence="2 3">
    <name type="scientific">Porphyra umbilicalis</name>
    <name type="common">Purple laver</name>
    <name type="synonym">Red alga</name>
    <dbReference type="NCBI Taxonomy" id="2786"/>
    <lineage>
        <taxon>Eukaryota</taxon>
        <taxon>Rhodophyta</taxon>
        <taxon>Bangiophyceae</taxon>
        <taxon>Bangiales</taxon>
        <taxon>Bangiaceae</taxon>
        <taxon>Porphyra</taxon>
    </lineage>
</organism>
<dbReference type="InterPro" id="IPR035959">
    <property type="entry name" value="RutC-like_sf"/>
</dbReference>
<dbReference type="OrthoDB" id="309640at2759"/>